<proteinExistence type="predicted"/>
<dbReference type="AlphaFoldDB" id="A0A7S7NY66"/>
<organism evidence="1 2">
    <name type="scientific">Paludibaculum fermentans</name>
    <dbReference type="NCBI Taxonomy" id="1473598"/>
    <lineage>
        <taxon>Bacteria</taxon>
        <taxon>Pseudomonadati</taxon>
        <taxon>Acidobacteriota</taxon>
        <taxon>Terriglobia</taxon>
        <taxon>Bryobacterales</taxon>
        <taxon>Bryobacteraceae</taxon>
        <taxon>Paludibaculum</taxon>
    </lineage>
</organism>
<dbReference type="Pfam" id="PF07021">
    <property type="entry name" value="MetW"/>
    <property type="match status" value="1"/>
</dbReference>
<evidence type="ECO:0000313" key="2">
    <source>
        <dbReference type="Proteomes" id="UP000593892"/>
    </source>
</evidence>
<accession>A0A7S7NY66</accession>
<protein>
    <submittedName>
        <fullName evidence="1">Methionine biosynthesis protein MetW</fullName>
    </submittedName>
</protein>
<dbReference type="Proteomes" id="UP000593892">
    <property type="component" value="Chromosome"/>
</dbReference>
<sequence length="196" mass="22629">MLGRTDYRLISELIPNGAKVLDLGCGDGALLEWLKVHKQVEARGVELKRELVQRAIARGVTVYQGNLEESLKDYPDKAFDYVILSQTLQETLQPLMVLQEMLRIGKHAIVAFPNFGHWRVRLSHLFSGRAPKTHLFPFDWYDSPNVHFLTVIDFEDLIRKQGWHVERRYFAAGHWAGEMAPNLFAEIAVYLFRPEP</sequence>
<dbReference type="SUPFAM" id="SSF53335">
    <property type="entry name" value="S-adenosyl-L-methionine-dependent methyltransferases"/>
    <property type="match status" value="1"/>
</dbReference>
<keyword evidence="2" id="KW-1185">Reference proteome</keyword>
<evidence type="ECO:0000313" key="1">
    <source>
        <dbReference type="EMBL" id="QOY91963.1"/>
    </source>
</evidence>
<dbReference type="NCBIfam" id="TIGR02081">
    <property type="entry name" value="metW"/>
    <property type="match status" value="1"/>
</dbReference>
<dbReference type="CDD" id="cd02440">
    <property type="entry name" value="AdoMet_MTases"/>
    <property type="match status" value="1"/>
</dbReference>
<dbReference type="Gene3D" id="3.40.50.150">
    <property type="entry name" value="Vaccinia Virus protein VP39"/>
    <property type="match status" value="1"/>
</dbReference>
<dbReference type="KEGG" id="pfer:IRI77_10215"/>
<reference evidence="1 2" key="1">
    <citation type="submission" date="2020-10" db="EMBL/GenBank/DDBJ databases">
        <title>Complete genome sequence of Paludibaculum fermentans P105T, a facultatively anaerobic acidobacterium capable of dissimilatory Fe(III) reduction.</title>
        <authorList>
            <person name="Dedysh S.N."/>
            <person name="Beletsky A.V."/>
            <person name="Kulichevskaya I.S."/>
            <person name="Mardanov A.V."/>
            <person name="Ravin N.V."/>
        </authorList>
    </citation>
    <scope>NUCLEOTIDE SEQUENCE [LARGE SCALE GENOMIC DNA]</scope>
    <source>
        <strain evidence="1 2">P105</strain>
    </source>
</reference>
<dbReference type="InterPro" id="IPR010743">
    <property type="entry name" value="Methionine_synth_MetW"/>
</dbReference>
<dbReference type="InterPro" id="IPR029063">
    <property type="entry name" value="SAM-dependent_MTases_sf"/>
</dbReference>
<dbReference type="EMBL" id="CP063849">
    <property type="protein sequence ID" value="QOY91963.1"/>
    <property type="molecule type" value="Genomic_DNA"/>
</dbReference>
<name>A0A7S7NY66_PALFE</name>
<gene>
    <name evidence="1" type="primary">metW</name>
    <name evidence="1" type="ORF">IRI77_10215</name>
</gene>